<protein>
    <recommendedName>
        <fullName evidence="4">Carboxypeptidase A inhibitor-like domain-containing protein</fullName>
    </recommendedName>
</protein>
<dbReference type="AlphaFoldDB" id="A0A1J6IXS2"/>
<evidence type="ECO:0000256" key="1">
    <source>
        <dbReference type="SAM" id="Phobius"/>
    </source>
</evidence>
<sequence length="81" mass="9037">MARNYAFYFIVALMVMSVYLAETPKVKILAVRDSSNVAAQLNSKLTGFSVCGAACHFSSECGRACPHCYYNFRYPGYWCTA</sequence>
<evidence type="ECO:0000313" key="2">
    <source>
        <dbReference type="EMBL" id="OIT02503.1"/>
    </source>
</evidence>
<comment type="caution">
    <text evidence="2">The sequence shown here is derived from an EMBL/GenBank/DDBJ whole genome shotgun (WGS) entry which is preliminary data.</text>
</comment>
<dbReference type="OMA" id="CHFSSEC"/>
<keyword evidence="1" id="KW-0812">Transmembrane</keyword>
<organism evidence="2 3">
    <name type="scientific">Nicotiana attenuata</name>
    <name type="common">Coyote tobacco</name>
    <dbReference type="NCBI Taxonomy" id="49451"/>
    <lineage>
        <taxon>Eukaryota</taxon>
        <taxon>Viridiplantae</taxon>
        <taxon>Streptophyta</taxon>
        <taxon>Embryophyta</taxon>
        <taxon>Tracheophyta</taxon>
        <taxon>Spermatophyta</taxon>
        <taxon>Magnoliopsida</taxon>
        <taxon>eudicotyledons</taxon>
        <taxon>Gunneridae</taxon>
        <taxon>Pentapetalae</taxon>
        <taxon>asterids</taxon>
        <taxon>lamiids</taxon>
        <taxon>Solanales</taxon>
        <taxon>Solanaceae</taxon>
        <taxon>Nicotianoideae</taxon>
        <taxon>Nicotianeae</taxon>
        <taxon>Nicotiana</taxon>
    </lineage>
</organism>
<reference evidence="2" key="1">
    <citation type="submission" date="2016-11" db="EMBL/GenBank/DDBJ databases">
        <title>The genome of Nicotiana attenuata.</title>
        <authorList>
            <person name="Xu S."/>
            <person name="Brockmoeller T."/>
            <person name="Gaquerel E."/>
            <person name="Navarro A."/>
            <person name="Kuhl H."/>
            <person name="Gase K."/>
            <person name="Ling Z."/>
            <person name="Zhou W."/>
            <person name="Kreitzer C."/>
            <person name="Stanke M."/>
            <person name="Tang H."/>
            <person name="Lyons E."/>
            <person name="Pandey P."/>
            <person name="Pandey S.P."/>
            <person name="Timmermann B."/>
            <person name="Baldwin I.T."/>
        </authorList>
    </citation>
    <scope>NUCLEOTIDE SEQUENCE [LARGE SCALE GENOMIC DNA]</scope>
    <source>
        <strain evidence="2">UT</strain>
    </source>
</reference>
<keyword evidence="1" id="KW-1133">Transmembrane helix</keyword>
<evidence type="ECO:0008006" key="4">
    <source>
        <dbReference type="Google" id="ProtNLM"/>
    </source>
</evidence>
<name>A0A1J6IXS2_NICAT</name>
<proteinExistence type="predicted"/>
<keyword evidence="1" id="KW-0472">Membrane</keyword>
<feature type="transmembrane region" description="Helical" evidence="1">
    <location>
        <begin position="6"/>
        <end position="22"/>
    </location>
</feature>
<dbReference type="Proteomes" id="UP000187609">
    <property type="component" value="Unassembled WGS sequence"/>
</dbReference>
<dbReference type="EMBL" id="MJEQ01037188">
    <property type="protein sequence ID" value="OIT02503.1"/>
    <property type="molecule type" value="Genomic_DNA"/>
</dbReference>
<keyword evidence="3" id="KW-1185">Reference proteome</keyword>
<evidence type="ECO:0000313" key="3">
    <source>
        <dbReference type="Proteomes" id="UP000187609"/>
    </source>
</evidence>
<gene>
    <name evidence="2" type="ORF">A4A49_18267</name>
</gene>
<accession>A0A1J6IXS2</accession>
<dbReference type="Gramene" id="OIT02503">
    <property type="protein sequence ID" value="OIT02503"/>
    <property type="gene ID" value="A4A49_18267"/>
</dbReference>